<evidence type="ECO:0000313" key="1">
    <source>
        <dbReference type="EMBL" id="MDR7212209.1"/>
    </source>
</evidence>
<evidence type="ECO:0000313" key="2">
    <source>
        <dbReference type="Proteomes" id="UP001269081"/>
    </source>
</evidence>
<gene>
    <name evidence="1" type="ORF">J2W48_004166</name>
</gene>
<proteinExistence type="predicted"/>
<accession>A0ABU1YD89</accession>
<keyword evidence="2" id="KW-1185">Reference proteome</keyword>
<protein>
    <submittedName>
        <fullName evidence="1">Uncharacterized protein</fullName>
    </submittedName>
</protein>
<name>A0ABU1YD89_9FLAO</name>
<dbReference type="Proteomes" id="UP001269081">
    <property type="component" value="Unassembled WGS sequence"/>
</dbReference>
<organism evidence="1 2">
    <name type="scientific">Flavobacterium piscis</name>
    <dbReference type="NCBI Taxonomy" id="1114874"/>
    <lineage>
        <taxon>Bacteria</taxon>
        <taxon>Pseudomonadati</taxon>
        <taxon>Bacteroidota</taxon>
        <taxon>Flavobacteriia</taxon>
        <taxon>Flavobacteriales</taxon>
        <taxon>Flavobacteriaceae</taxon>
        <taxon>Flavobacterium</taxon>
    </lineage>
</organism>
<reference evidence="1 2" key="1">
    <citation type="submission" date="2023-07" db="EMBL/GenBank/DDBJ databases">
        <title>Sorghum-associated microbial communities from plants grown in Nebraska, USA.</title>
        <authorList>
            <person name="Schachtman D."/>
        </authorList>
    </citation>
    <scope>NUCLEOTIDE SEQUENCE [LARGE SCALE GENOMIC DNA]</scope>
    <source>
        <strain evidence="1 2">4129</strain>
    </source>
</reference>
<sequence length="78" mass="8863">MSNDRQNERGFDKGLIVEWENNNGVNFAIALARITGWLLHVDWFGKTQDDLPENMKSLRAYVGTDANLAIDFNGIHDL</sequence>
<dbReference type="EMBL" id="JAVDWQ010000019">
    <property type="protein sequence ID" value="MDR7212209.1"/>
    <property type="molecule type" value="Genomic_DNA"/>
</dbReference>
<dbReference type="RefSeq" id="WP_310283670.1">
    <property type="nucleotide sequence ID" value="NZ_JAVDWQ010000019.1"/>
</dbReference>
<comment type="caution">
    <text evidence="1">The sequence shown here is derived from an EMBL/GenBank/DDBJ whole genome shotgun (WGS) entry which is preliminary data.</text>
</comment>